<comment type="caution">
    <text evidence="2">The sequence shown here is derived from an EMBL/GenBank/DDBJ whole genome shotgun (WGS) entry which is preliminary data.</text>
</comment>
<feature type="chain" id="PRO_5018688839" evidence="1">
    <location>
        <begin position="18"/>
        <end position="409"/>
    </location>
</feature>
<keyword evidence="3" id="KW-1185">Reference proteome</keyword>
<evidence type="ECO:0000313" key="3">
    <source>
        <dbReference type="Proteomes" id="UP000286997"/>
    </source>
</evidence>
<feature type="signal peptide" evidence="1">
    <location>
        <begin position="1"/>
        <end position="17"/>
    </location>
</feature>
<sequence length="409" mass="42554">MLRPLALLLILAGSAAARDDARPALGDVTVAPSGAASLRSLRLTGVAPTDTTFQSTPNPDAILAAPGMGVAYCPGLACLVGSVDRNQRASLVVSGETKLDGEAEEQLLALSLTSRTGRLTDWRAGASYAAGANVYVRSGDNVFRVRDACTSGTKAPALPDQNDPKGAVVADGSCRLAWINRGAIAAKLAAYFETEVMPGSGNAWVQANNFIMRPGAPTNFNINTELDFSNKSGMDCPLGHNCTALRIGLGGENKATHAIEIASDGTERHKTIWGLRFSGRNLSSDALIALDSSSKYGLAANQLDLGGDTFSEALIFDRAAGKVSLQVAGHKSHAAIDTQAATIDPQGGAPTALVVAPGQQVCFAGFNVCQRYDSRTQRLVTIWNGQPVASLDSRGNAVFRGTVTQNGTP</sequence>
<proteinExistence type="predicted"/>
<dbReference type="AlphaFoldDB" id="A0A3S2V535"/>
<dbReference type="RefSeq" id="WP_127733225.1">
    <property type="nucleotide sequence ID" value="NZ_SACP01000030.1"/>
</dbReference>
<dbReference type="EMBL" id="SACP01000030">
    <property type="protein sequence ID" value="RVU14450.1"/>
    <property type="molecule type" value="Genomic_DNA"/>
</dbReference>
<keyword evidence="1" id="KW-0732">Signal</keyword>
<accession>A0A3S2V535</accession>
<gene>
    <name evidence="2" type="ORF">EOE48_23020</name>
</gene>
<evidence type="ECO:0000313" key="2">
    <source>
        <dbReference type="EMBL" id="RVU14450.1"/>
    </source>
</evidence>
<evidence type="ECO:0000256" key="1">
    <source>
        <dbReference type="SAM" id="SignalP"/>
    </source>
</evidence>
<protein>
    <submittedName>
        <fullName evidence="2">Uncharacterized protein</fullName>
    </submittedName>
</protein>
<name>A0A3S2V535_9HYPH</name>
<dbReference type="Proteomes" id="UP000286997">
    <property type="component" value="Unassembled WGS sequence"/>
</dbReference>
<organism evidence="2 3">
    <name type="scientific">Methylobacterium oryzihabitans</name>
    <dbReference type="NCBI Taxonomy" id="2499852"/>
    <lineage>
        <taxon>Bacteria</taxon>
        <taxon>Pseudomonadati</taxon>
        <taxon>Pseudomonadota</taxon>
        <taxon>Alphaproteobacteria</taxon>
        <taxon>Hyphomicrobiales</taxon>
        <taxon>Methylobacteriaceae</taxon>
        <taxon>Methylobacterium</taxon>
    </lineage>
</organism>
<reference evidence="2 3" key="1">
    <citation type="submission" date="2019-01" db="EMBL/GenBank/DDBJ databases">
        <authorList>
            <person name="Chen W.-M."/>
        </authorList>
    </citation>
    <scope>NUCLEOTIDE SEQUENCE [LARGE SCALE GENOMIC DNA]</scope>
    <source>
        <strain evidence="2 3">TER-1</strain>
    </source>
</reference>
<dbReference type="OrthoDB" id="7976848at2"/>